<gene>
    <name evidence="1" type="ORF">C8N32_10177</name>
</gene>
<dbReference type="GO" id="GO:0005886">
    <property type="term" value="C:plasma membrane"/>
    <property type="evidence" value="ECO:0007669"/>
    <property type="project" value="TreeGrafter"/>
</dbReference>
<dbReference type="InterPro" id="IPR027417">
    <property type="entry name" value="P-loop_NTPase"/>
</dbReference>
<dbReference type="GO" id="GO:0003688">
    <property type="term" value="F:DNA replication origin binding"/>
    <property type="evidence" value="ECO:0007669"/>
    <property type="project" value="TreeGrafter"/>
</dbReference>
<accession>A0A2T5BW69</accession>
<dbReference type="GO" id="GO:0006270">
    <property type="term" value="P:DNA replication initiation"/>
    <property type="evidence" value="ECO:0007669"/>
    <property type="project" value="TreeGrafter"/>
</dbReference>
<dbReference type="Gene3D" id="3.40.50.300">
    <property type="entry name" value="P-loop containing nucleotide triphosphate hydrolases"/>
    <property type="match status" value="1"/>
</dbReference>
<dbReference type="Proteomes" id="UP000243859">
    <property type="component" value="Unassembled WGS sequence"/>
</dbReference>
<dbReference type="RefSeq" id="WP_107890489.1">
    <property type="nucleotide sequence ID" value="NZ_NHSI01000066.1"/>
</dbReference>
<reference evidence="1 2" key="1">
    <citation type="submission" date="2018-04" db="EMBL/GenBank/DDBJ databases">
        <title>Genomic Encyclopedia of Archaeal and Bacterial Type Strains, Phase II (KMG-II): from individual species to whole genera.</title>
        <authorList>
            <person name="Goeker M."/>
        </authorList>
    </citation>
    <scope>NUCLEOTIDE SEQUENCE [LARGE SCALE GENOMIC DNA]</scope>
    <source>
        <strain evidence="1 2">DSM 18064</strain>
    </source>
</reference>
<evidence type="ECO:0000313" key="2">
    <source>
        <dbReference type="Proteomes" id="UP000243859"/>
    </source>
</evidence>
<evidence type="ECO:0000313" key="1">
    <source>
        <dbReference type="EMBL" id="PTN03883.1"/>
    </source>
</evidence>
<protein>
    <submittedName>
        <fullName evidence="1">DnaA protein</fullName>
    </submittedName>
</protein>
<keyword evidence="2" id="KW-1185">Reference proteome</keyword>
<dbReference type="OrthoDB" id="7390113at2"/>
<dbReference type="PANTHER" id="PTHR30050:SF5">
    <property type="entry name" value="DNAA REGULATORY INACTIVATOR HDA"/>
    <property type="match status" value="1"/>
</dbReference>
<comment type="caution">
    <text evidence="1">The sequence shown here is derived from an EMBL/GenBank/DDBJ whole genome shotgun (WGS) entry which is preliminary data.</text>
</comment>
<sequence>MPRQLIFDLPVRPARGREDFFVSPANEMAVAQIDAWRDWPQGKLVLTGPKGAGKTHLAHVWAGQSGAAVIEAAALEGTDPYPIAGCGAVAVENVERIAGNRAAEEALFHLHNLLQASCGALLFTARARPRDWPLALPDLRSRVMAASTAQVAPPDDSLLAALLVKLFTDRQLAVDPGLITYLLGRMDRSFAEAQAIVAALDREALATGRKPGIRLAAELLDMRTPRPA</sequence>
<dbReference type="PANTHER" id="PTHR30050">
    <property type="entry name" value="CHROMOSOMAL REPLICATION INITIATOR PROTEIN DNAA"/>
    <property type="match status" value="1"/>
</dbReference>
<organism evidence="1 2">
    <name type="scientific">Rhodovulum imhoffii</name>
    <dbReference type="NCBI Taxonomy" id="365340"/>
    <lineage>
        <taxon>Bacteria</taxon>
        <taxon>Pseudomonadati</taxon>
        <taxon>Pseudomonadota</taxon>
        <taxon>Alphaproteobacteria</taxon>
        <taxon>Rhodobacterales</taxon>
        <taxon>Paracoccaceae</taxon>
        <taxon>Rhodovulum</taxon>
    </lineage>
</organism>
<proteinExistence type="predicted"/>
<dbReference type="AlphaFoldDB" id="A0A2T5BW69"/>
<dbReference type="EMBL" id="QAAA01000001">
    <property type="protein sequence ID" value="PTN03883.1"/>
    <property type="molecule type" value="Genomic_DNA"/>
</dbReference>
<dbReference type="Gene3D" id="1.10.8.60">
    <property type="match status" value="1"/>
</dbReference>
<dbReference type="SUPFAM" id="SSF52540">
    <property type="entry name" value="P-loop containing nucleoside triphosphate hydrolases"/>
    <property type="match status" value="1"/>
</dbReference>
<name>A0A2T5BW69_9RHOB</name>